<dbReference type="PANTHER" id="PTHR35801:SF1">
    <property type="entry name" value="PHOSPHOSERINE PHOSPHATASE RSBX"/>
    <property type="match status" value="1"/>
</dbReference>
<name>A0ABV2JNT0_9GAMM</name>
<feature type="domain" description="PPM-type phosphatase" evidence="1">
    <location>
        <begin position="143"/>
        <end position="333"/>
    </location>
</feature>
<reference evidence="2 3" key="1">
    <citation type="submission" date="2024-06" db="EMBL/GenBank/DDBJ databases">
        <title>Sorghum-associated microbial communities from plants grown in Nebraska, USA.</title>
        <authorList>
            <person name="Schachtman D."/>
        </authorList>
    </citation>
    <scope>NUCLEOTIDE SEQUENCE [LARGE SCALE GENOMIC DNA]</scope>
    <source>
        <strain evidence="2 3">1073</strain>
    </source>
</reference>
<dbReference type="SUPFAM" id="SSF55874">
    <property type="entry name" value="ATPase domain of HSP90 chaperone/DNA topoisomerase II/histidine kinase"/>
    <property type="match status" value="1"/>
</dbReference>
<dbReference type="InterPro" id="IPR036890">
    <property type="entry name" value="HATPase_C_sf"/>
</dbReference>
<dbReference type="Proteomes" id="UP001549184">
    <property type="component" value="Unassembled WGS sequence"/>
</dbReference>
<dbReference type="InterPro" id="IPR001932">
    <property type="entry name" value="PPM-type_phosphatase-like_dom"/>
</dbReference>
<accession>A0ABV2JNT0</accession>
<dbReference type="Pfam" id="PF13581">
    <property type="entry name" value="HATPase_c_2"/>
    <property type="match status" value="1"/>
</dbReference>
<evidence type="ECO:0000313" key="3">
    <source>
        <dbReference type="Proteomes" id="UP001549184"/>
    </source>
</evidence>
<dbReference type="SUPFAM" id="SSF81606">
    <property type="entry name" value="PP2C-like"/>
    <property type="match status" value="1"/>
</dbReference>
<protein>
    <submittedName>
        <fullName evidence="2">Anti-sigma regulatory factor (Ser/Thr protein kinase)</fullName>
    </submittedName>
</protein>
<organism evidence="2 3">
    <name type="scientific">Dyella japonica</name>
    <dbReference type="NCBI Taxonomy" id="231455"/>
    <lineage>
        <taxon>Bacteria</taxon>
        <taxon>Pseudomonadati</taxon>
        <taxon>Pseudomonadota</taxon>
        <taxon>Gammaproteobacteria</taxon>
        <taxon>Lysobacterales</taxon>
        <taxon>Rhodanobacteraceae</taxon>
        <taxon>Dyella</taxon>
    </lineage>
</organism>
<dbReference type="PANTHER" id="PTHR35801">
    <property type="entry name" value="PHOSPHOSERINE PHOSPHATASE RSBX"/>
    <property type="match status" value="1"/>
</dbReference>
<dbReference type="EMBL" id="JBEPMU010000001">
    <property type="protein sequence ID" value="MET3650481.1"/>
    <property type="molecule type" value="Genomic_DNA"/>
</dbReference>
<dbReference type="InterPro" id="IPR003594">
    <property type="entry name" value="HATPase_dom"/>
</dbReference>
<dbReference type="Gene3D" id="3.30.565.10">
    <property type="entry name" value="Histidine kinase-like ATPase, C-terminal domain"/>
    <property type="match status" value="1"/>
</dbReference>
<dbReference type="Gene3D" id="3.60.40.10">
    <property type="entry name" value="PPM-type phosphatase domain"/>
    <property type="match status" value="1"/>
</dbReference>
<dbReference type="InterPro" id="IPR036457">
    <property type="entry name" value="PPM-type-like_dom_sf"/>
</dbReference>
<evidence type="ECO:0000313" key="2">
    <source>
        <dbReference type="EMBL" id="MET3650481.1"/>
    </source>
</evidence>
<dbReference type="SMART" id="SM00331">
    <property type="entry name" value="PP2C_SIG"/>
    <property type="match status" value="1"/>
</dbReference>
<proteinExistence type="predicted"/>
<dbReference type="Pfam" id="PF07228">
    <property type="entry name" value="SpoIIE"/>
    <property type="match status" value="1"/>
</dbReference>
<dbReference type="InterPro" id="IPR039248">
    <property type="entry name" value="Ptase_RsbX"/>
</dbReference>
<sequence length="338" mass="35667">MELTLPGTLAIDIIIDEATQVGQARRMAQQLASDAGFEASDGGRVALVATELASNVVKHGKGGVIYLREIPGRSARGIEIIAVDRGPGFHLAACLLDGFSTGGTQGIGLGAAVRQSQVMDVYSDERGSVVLARFYPRPRDDDDIRFGVSQTALHGERFCGDSWALAIEGTALSMMMVDGLGHGEAASQAAEAAVNAFAAHPVAEPGALMEELHRAMTGTRGGAAAIARVDTAQGSLRFAGIGNISASLVSLESVRGLASHPGIVGVQFRRAQAFDFSDIIGKLLIMHSDGLQSRWRMADYPGLLHRHPAVIAAVLHRDFNRNRDDATVMVVALERAHG</sequence>
<evidence type="ECO:0000259" key="1">
    <source>
        <dbReference type="SMART" id="SM00331"/>
    </source>
</evidence>
<gene>
    <name evidence="2" type="ORF">ABIC75_000183</name>
</gene>
<keyword evidence="3" id="KW-1185">Reference proteome</keyword>
<dbReference type="RefSeq" id="WP_354011979.1">
    <property type="nucleotide sequence ID" value="NZ_JBEPMU010000001.1"/>
</dbReference>
<comment type="caution">
    <text evidence="2">The sequence shown here is derived from an EMBL/GenBank/DDBJ whole genome shotgun (WGS) entry which is preliminary data.</text>
</comment>